<keyword evidence="1" id="KW-0732">Signal</keyword>
<evidence type="ECO:0000256" key="1">
    <source>
        <dbReference type="SAM" id="SignalP"/>
    </source>
</evidence>
<name>A0A927R4F6_9BACL</name>
<evidence type="ECO:0000313" key="3">
    <source>
        <dbReference type="EMBL" id="MBE1554838.1"/>
    </source>
</evidence>
<dbReference type="InterPro" id="IPR023346">
    <property type="entry name" value="Lysozyme-like_dom_sf"/>
</dbReference>
<feature type="domain" description="SLH" evidence="2">
    <location>
        <begin position="23"/>
        <end position="86"/>
    </location>
</feature>
<dbReference type="PANTHER" id="PTHR43308:SF5">
    <property type="entry name" value="S-LAYER PROTEIN _ PEPTIDOGLYCAN ENDO-BETA-N-ACETYLGLUCOSAMINIDASE"/>
    <property type="match status" value="1"/>
</dbReference>
<reference evidence="3" key="1">
    <citation type="submission" date="2020-10" db="EMBL/GenBank/DDBJ databases">
        <title>Genomic Encyclopedia of Type Strains, Phase IV (KMG-IV): sequencing the most valuable type-strain genomes for metagenomic binning, comparative biology and taxonomic classification.</title>
        <authorList>
            <person name="Goeker M."/>
        </authorList>
    </citation>
    <scope>NUCLEOTIDE SEQUENCE</scope>
    <source>
        <strain evidence="3">DSM 13886</strain>
    </source>
</reference>
<feature type="chain" id="PRO_5037256337" description="SLH domain-containing protein" evidence="1">
    <location>
        <begin position="25"/>
        <end position="484"/>
    </location>
</feature>
<keyword evidence="4" id="KW-1185">Reference proteome</keyword>
<dbReference type="Gene3D" id="1.10.530.10">
    <property type="match status" value="1"/>
</dbReference>
<dbReference type="Pfam" id="PF00395">
    <property type="entry name" value="SLH"/>
    <property type="match status" value="3"/>
</dbReference>
<dbReference type="PANTHER" id="PTHR43308">
    <property type="entry name" value="OUTER MEMBRANE PROTEIN ALPHA-RELATED"/>
    <property type="match status" value="1"/>
</dbReference>
<dbReference type="EMBL" id="JADBEL010000009">
    <property type="protein sequence ID" value="MBE1554838.1"/>
    <property type="molecule type" value="Genomic_DNA"/>
</dbReference>
<comment type="caution">
    <text evidence="3">The sequence shown here is derived from an EMBL/GenBank/DDBJ whole genome shotgun (WGS) entry which is preliminary data.</text>
</comment>
<dbReference type="InterPro" id="IPR008258">
    <property type="entry name" value="Transglycosylase_SLT_dom_1"/>
</dbReference>
<evidence type="ECO:0000259" key="2">
    <source>
        <dbReference type="PROSITE" id="PS51272"/>
    </source>
</evidence>
<dbReference type="AlphaFoldDB" id="A0A927R4F6"/>
<feature type="domain" description="SLH" evidence="2">
    <location>
        <begin position="87"/>
        <end position="141"/>
    </location>
</feature>
<organism evidence="3 4">
    <name type="scientific">Sporosarcina limicola</name>
    <dbReference type="NCBI Taxonomy" id="34101"/>
    <lineage>
        <taxon>Bacteria</taxon>
        <taxon>Bacillati</taxon>
        <taxon>Bacillota</taxon>
        <taxon>Bacilli</taxon>
        <taxon>Bacillales</taxon>
        <taxon>Caryophanaceae</taxon>
        <taxon>Sporosarcina</taxon>
    </lineage>
</organism>
<proteinExistence type="predicted"/>
<dbReference type="Pfam" id="PF01464">
    <property type="entry name" value="SLT"/>
    <property type="match status" value="1"/>
</dbReference>
<feature type="domain" description="SLH" evidence="2">
    <location>
        <begin position="142"/>
        <end position="205"/>
    </location>
</feature>
<protein>
    <recommendedName>
        <fullName evidence="2">SLH domain-containing protein</fullName>
    </recommendedName>
</protein>
<dbReference type="InterPro" id="IPR001119">
    <property type="entry name" value="SLH_dom"/>
</dbReference>
<accession>A0A927R4F6</accession>
<dbReference type="SUPFAM" id="SSF53955">
    <property type="entry name" value="Lysozyme-like"/>
    <property type="match status" value="1"/>
</dbReference>
<dbReference type="InterPro" id="IPR051465">
    <property type="entry name" value="Cell_Envelope_Struct_Comp"/>
</dbReference>
<evidence type="ECO:0000313" key="4">
    <source>
        <dbReference type="Proteomes" id="UP000658225"/>
    </source>
</evidence>
<feature type="signal peptide" evidence="1">
    <location>
        <begin position="1"/>
        <end position="24"/>
    </location>
</feature>
<sequence length="484" mass="53292">MKKTIVLLMTMMLVFMGSGGAAKAAGFSDVKTTHPFYQHIMYLYDEGIIQGDDNNRFVPDKNVTRGEAILMIATTLGLNTAKRKTVFLDVASSSVASGAIQSAYEQGIIPSNKEGKFYPNEPVKRSDMAIFLAGAFSMVDEELVPFNDIKVSSDAFSSIRKVIAAGVIQGHSDGTFRPDKLVSRADFSGFLARAKNDEFRLAVNVCGYNLESRVNPDRQTMNCLITKTAQQSASVIPPEIIKAVVSVESNNWKHFDASGEPIITADGGIGLMQITNTAGYDVERLKYDLSYNIQAGIDFLVKNFKRSDLPKVGNHNPQSLESWYFAIMAYNGTKAVNSPFYQATGERNGAAYQEKVYQELSKNGLVTTNIQSLAMTKDDFYYDANNTIKFKKKSLSLSKEATASRELLKAGDVVTYTASGMRSNPNTKATLIPTTSVDKMTIIGAPVYDEQKTSTNLFVWYPVRTVQKGKTISGYIASPYIRQR</sequence>
<gene>
    <name evidence="3" type="ORF">H4683_001916</name>
</gene>
<dbReference type="Proteomes" id="UP000658225">
    <property type="component" value="Unassembled WGS sequence"/>
</dbReference>
<dbReference type="RefSeq" id="WP_192598595.1">
    <property type="nucleotide sequence ID" value="NZ_JADBEL010000009.1"/>
</dbReference>
<dbReference type="PROSITE" id="PS51272">
    <property type="entry name" value="SLH"/>
    <property type="match status" value="3"/>
</dbReference>